<evidence type="ECO:0000256" key="1">
    <source>
        <dbReference type="ARBA" id="ARBA00008668"/>
    </source>
</evidence>
<dbReference type="InterPro" id="IPR001087">
    <property type="entry name" value="GDSL"/>
</dbReference>
<gene>
    <name evidence="3" type="ORF">M569_09255</name>
</gene>
<dbReference type="InterPro" id="IPR035669">
    <property type="entry name" value="SGNH_plant_lipase-like"/>
</dbReference>
<dbReference type="PANTHER" id="PTHR45642:SF95">
    <property type="entry name" value="GDSL-LIKE LIPASE_ACYLHYDROLASE FAMILY PROTEIN, EXPRESSED"/>
    <property type="match status" value="1"/>
</dbReference>
<dbReference type="InterPro" id="IPR050592">
    <property type="entry name" value="GDSL_lipolytic_enzyme"/>
</dbReference>
<evidence type="ECO:0000313" key="3">
    <source>
        <dbReference type="EMBL" id="EPS65517.1"/>
    </source>
</evidence>
<proteinExistence type="inferred from homology"/>
<sequence length="325" mass="35591">MAGLGFFLCFLGWMNLCDGTETTGLFPGVFAYGDSVVDQGNNNGIITLAKANFEPYGKDFAGGIPTGRFSNGKTPPDLIAEELNVKYAVPAFLDPNLTSGDLLTGVSFASGGCGFDPMTSRLASAIPLSTQLKFLKQYKRKAIAMVGSRRADTIVNDSLHLVVVGTDDLVNTYFTLGALRLRYNVSEYTDYIASRASDFVRELHETGARRIALFGVPPVGCLPSQRTLAGGPERQCNDEYNEAARLLNSKLSNVVDSRASSPATKTHDRGCCGTGLIEVTPLCNVYSETCGDDSEYVFWDSYHPTEMAYRIIVRQLLRRYVRRFF</sequence>
<dbReference type="EMBL" id="AUSU01004180">
    <property type="protein sequence ID" value="EPS65517.1"/>
    <property type="molecule type" value="Genomic_DNA"/>
</dbReference>
<protein>
    <submittedName>
        <fullName evidence="3">Uncharacterized protein</fullName>
    </submittedName>
</protein>
<dbReference type="Proteomes" id="UP000015453">
    <property type="component" value="Unassembled WGS sequence"/>
</dbReference>
<comment type="similarity">
    <text evidence="1">Belongs to the 'GDSL' lipolytic enzyme family.</text>
</comment>
<dbReference type="GO" id="GO:0016788">
    <property type="term" value="F:hydrolase activity, acting on ester bonds"/>
    <property type="evidence" value="ECO:0007669"/>
    <property type="project" value="InterPro"/>
</dbReference>
<dbReference type="Gene3D" id="3.40.50.1110">
    <property type="entry name" value="SGNH hydrolase"/>
    <property type="match status" value="1"/>
</dbReference>
<dbReference type="PANTHER" id="PTHR45642">
    <property type="entry name" value="GDSL ESTERASE/LIPASE EXL3"/>
    <property type="match status" value="1"/>
</dbReference>
<dbReference type="CDD" id="cd01837">
    <property type="entry name" value="SGNH_plant_lipase_like"/>
    <property type="match status" value="1"/>
</dbReference>
<dbReference type="InterPro" id="IPR036514">
    <property type="entry name" value="SGNH_hydro_sf"/>
</dbReference>
<evidence type="ECO:0000313" key="4">
    <source>
        <dbReference type="Proteomes" id="UP000015453"/>
    </source>
</evidence>
<feature type="chain" id="PRO_5004549842" evidence="2">
    <location>
        <begin position="20"/>
        <end position="325"/>
    </location>
</feature>
<keyword evidence="2" id="KW-0732">Signal</keyword>
<reference evidence="3 4" key="1">
    <citation type="journal article" date="2013" name="BMC Genomics">
        <title>The miniature genome of a carnivorous plant Genlisea aurea contains a low number of genes and short non-coding sequences.</title>
        <authorList>
            <person name="Leushkin E.V."/>
            <person name="Sutormin R.A."/>
            <person name="Nabieva E.R."/>
            <person name="Penin A.A."/>
            <person name="Kondrashov A.S."/>
            <person name="Logacheva M.D."/>
        </authorList>
    </citation>
    <scope>NUCLEOTIDE SEQUENCE [LARGE SCALE GENOMIC DNA]</scope>
</reference>
<dbReference type="GO" id="GO:0005576">
    <property type="term" value="C:extracellular region"/>
    <property type="evidence" value="ECO:0007669"/>
    <property type="project" value="TreeGrafter"/>
</dbReference>
<dbReference type="AlphaFoldDB" id="S8DZP8"/>
<dbReference type="SUPFAM" id="SSF52266">
    <property type="entry name" value="SGNH hydrolase"/>
    <property type="match status" value="1"/>
</dbReference>
<accession>S8DZP8</accession>
<comment type="caution">
    <text evidence="3">The sequence shown here is derived from an EMBL/GenBank/DDBJ whole genome shotgun (WGS) entry which is preliminary data.</text>
</comment>
<organism evidence="3 4">
    <name type="scientific">Genlisea aurea</name>
    <dbReference type="NCBI Taxonomy" id="192259"/>
    <lineage>
        <taxon>Eukaryota</taxon>
        <taxon>Viridiplantae</taxon>
        <taxon>Streptophyta</taxon>
        <taxon>Embryophyta</taxon>
        <taxon>Tracheophyta</taxon>
        <taxon>Spermatophyta</taxon>
        <taxon>Magnoliopsida</taxon>
        <taxon>eudicotyledons</taxon>
        <taxon>Gunneridae</taxon>
        <taxon>Pentapetalae</taxon>
        <taxon>asterids</taxon>
        <taxon>lamiids</taxon>
        <taxon>Lamiales</taxon>
        <taxon>Lentibulariaceae</taxon>
        <taxon>Genlisea</taxon>
    </lineage>
</organism>
<dbReference type="OrthoDB" id="1600564at2759"/>
<feature type="signal peptide" evidence="2">
    <location>
        <begin position="1"/>
        <end position="19"/>
    </location>
</feature>
<evidence type="ECO:0000256" key="2">
    <source>
        <dbReference type="SAM" id="SignalP"/>
    </source>
</evidence>
<name>S8DZP8_9LAMI</name>
<keyword evidence="4" id="KW-1185">Reference proteome</keyword>
<dbReference type="Pfam" id="PF00657">
    <property type="entry name" value="Lipase_GDSL"/>
    <property type="match status" value="1"/>
</dbReference>